<dbReference type="Pfam" id="PF14615">
    <property type="entry name" value="Rsa3"/>
    <property type="match status" value="1"/>
</dbReference>
<feature type="domain" description="Ribosome-assembly protein 3 C-terminal" evidence="9">
    <location>
        <begin position="108"/>
        <end position="153"/>
    </location>
</feature>
<evidence type="ECO:0000256" key="3">
    <source>
        <dbReference type="ARBA" id="ARBA00006256"/>
    </source>
</evidence>
<evidence type="ECO:0000256" key="7">
    <source>
        <dbReference type="ARBA" id="ARBA00023274"/>
    </source>
</evidence>
<dbReference type="InterPro" id="IPR028217">
    <property type="entry name" value="Rsa3_C"/>
</dbReference>
<dbReference type="RefSeq" id="XP_033677132.1">
    <property type="nucleotide sequence ID" value="XM_033835998.1"/>
</dbReference>
<dbReference type="GO" id="GO:0030687">
    <property type="term" value="C:preribosome, large subunit precursor"/>
    <property type="evidence" value="ECO:0007669"/>
    <property type="project" value="TreeGrafter"/>
</dbReference>
<dbReference type="InterPro" id="IPR051898">
    <property type="entry name" value="Ribosome_Assembly_3"/>
</dbReference>
<sequence>MAASKVPNGAEKLKRSKKRKSRTEVEVSSSESDSGVKQKNRKPVHVGENGASTATEEISSTSPKKVKPSKTTPAQEEGNASTAEDGTSPPPAVSSAKLKSTPNEAEDFTSIYLRKVTAELADDLDKVREANDFKASSLPMLINALKQGESIYSAEEKRRVVSAANP</sequence>
<evidence type="ECO:0000256" key="4">
    <source>
        <dbReference type="ARBA" id="ARBA00015339"/>
    </source>
</evidence>
<reference evidence="10" key="1">
    <citation type="journal article" date="2020" name="Stud. Mycol.">
        <title>101 Dothideomycetes genomes: a test case for predicting lifestyles and emergence of pathogens.</title>
        <authorList>
            <person name="Haridas S."/>
            <person name="Albert R."/>
            <person name="Binder M."/>
            <person name="Bloem J."/>
            <person name="Labutti K."/>
            <person name="Salamov A."/>
            <person name="Andreopoulos B."/>
            <person name="Baker S."/>
            <person name="Barry K."/>
            <person name="Bills G."/>
            <person name="Bluhm B."/>
            <person name="Cannon C."/>
            <person name="Castanera R."/>
            <person name="Culley D."/>
            <person name="Daum C."/>
            <person name="Ezra D."/>
            <person name="Gonzalez J."/>
            <person name="Henrissat B."/>
            <person name="Kuo A."/>
            <person name="Liang C."/>
            <person name="Lipzen A."/>
            <person name="Lutzoni F."/>
            <person name="Magnuson J."/>
            <person name="Mondo S."/>
            <person name="Nolan M."/>
            <person name="Ohm R."/>
            <person name="Pangilinan J."/>
            <person name="Park H.-J."/>
            <person name="Ramirez L."/>
            <person name="Alfaro M."/>
            <person name="Sun H."/>
            <person name="Tritt A."/>
            <person name="Yoshinaga Y."/>
            <person name="Zwiers L.-H."/>
            <person name="Turgeon B."/>
            <person name="Goodwin S."/>
            <person name="Spatafora J."/>
            <person name="Crous P."/>
            <person name="Grigoriev I."/>
        </authorList>
    </citation>
    <scope>NUCLEOTIDE SEQUENCE</scope>
    <source>
        <strain evidence="10">CBS 122368</strain>
    </source>
</reference>
<evidence type="ECO:0000259" key="9">
    <source>
        <dbReference type="Pfam" id="PF14615"/>
    </source>
</evidence>
<evidence type="ECO:0000256" key="8">
    <source>
        <dbReference type="SAM" id="MobiDB-lite"/>
    </source>
</evidence>
<dbReference type="GO" id="GO:0005730">
    <property type="term" value="C:nucleolus"/>
    <property type="evidence" value="ECO:0007669"/>
    <property type="project" value="UniProtKB-SubCell"/>
</dbReference>
<dbReference type="PANTHER" id="PTHR28127">
    <property type="entry name" value="RIBOSOME ASSEMBLY PROTEIN 3"/>
    <property type="match status" value="1"/>
</dbReference>
<keyword evidence="5" id="KW-0690">Ribosome biogenesis</keyword>
<evidence type="ECO:0000256" key="5">
    <source>
        <dbReference type="ARBA" id="ARBA00022517"/>
    </source>
</evidence>
<dbReference type="Proteomes" id="UP000800094">
    <property type="component" value="Unassembled WGS sequence"/>
</dbReference>
<organism evidence="10 11">
    <name type="scientific">Trematosphaeria pertusa</name>
    <dbReference type="NCBI Taxonomy" id="390896"/>
    <lineage>
        <taxon>Eukaryota</taxon>
        <taxon>Fungi</taxon>
        <taxon>Dikarya</taxon>
        <taxon>Ascomycota</taxon>
        <taxon>Pezizomycotina</taxon>
        <taxon>Dothideomycetes</taxon>
        <taxon>Pleosporomycetidae</taxon>
        <taxon>Pleosporales</taxon>
        <taxon>Massarineae</taxon>
        <taxon>Trematosphaeriaceae</taxon>
        <taxon>Trematosphaeria</taxon>
    </lineage>
</organism>
<evidence type="ECO:0000256" key="6">
    <source>
        <dbReference type="ARBA" id="ARBA00023242"/>
    </source>
</evidence>
<dbReference type="EMBL" id="ML987209">
    <property type="protein sequence ID" value="KAF2242128.1"/>
    <property type="molecule type" value="Genomic_DNA"/>
</dbReference>
<dbReference type="GeneID" id="54589328"/>
<feature type="compositionally biased region" description="Low complexity" evidence="8">
    <location>
        <begin position="51"/>
        <end position="73"/>
    </location>
</feature>
<feature type="compositionally biased region" description="Low complexity" evidence="8">
    <location>
        <begin position="26"/>
        <end position="35"/>
    </location>
</feature>
<dbReference type="PANTHER" id="PTHR28127:SF1">
    <property type="entry name" value="RIBOSOME ASSEMBLY PROTEIN 3"/>
    <property type="match status" value="1"/>
</dbReference>
<comment type="function">
    <text evidence="1">Required for efficient biogenesis of the 60S ribosomal subunit.</text>
</comment>
<dbReference type="OrthoDB" id="69550at2759"/>
<proteinExistence type="inferred from homology"/>
<keyword evidence="6" id="KW-0539">Nucleus</keyword>
<protein>
    <recommendedName>
        <fullName evidence="4">Ribosome assembly protein 3</fullName>
    </recommendedName>
</protein>
<dbReference type="GO" id="GO:0000027">
    <property type="term" value="P:ribosomal large subunit assembly"/>
    <property type="evidence" value="ECO:0007669"/>
    <property type="project" value="TreeGrafter"/>
</dbReference>
<comment type="subcellular location">
    <subcellularLocation>
        <location evidence="2">Nucleus</location>
        <location evidence="2">Nucleolus</location>
    </subcellularLocation>
</comment>
<evidence type="ECO:0000256" key="2">
    <source>
        <dbReference type="ARBA" id="ARBA00004604"/>
    </source>
</evidence>
<gene>
    <name evidence="10" type="ORF">BU26DRAFT_610490</name>
</gene>
<name>A0A6A6HWJ4_9PLEO</name>
<accession>A0A6A6HWJ4</accession>
<dbReference type="AlphaFoldDB" id="A0A6A6HWJ4"/>
<comment type="similarity">
    <text evidence="3">Belongs to the RSA3 family.</text>
</comment>
<evidence type="ECO:0000313" key="11">
    <source>
        <dbReference type="Proteomes" id="UP000800094"/>
    </source>
</evidence>
<keyword evidence="7" id="KW-0687">Ribonucleoprotein</keyword>
<feature type="region of interest" description="Disordered" evidence="8">
    <location>
        <begin position="1"/>
        <end position="105"/>
    </location>
</feature>
<evidence type="ECO:0000256" key="1">
    <source>
        <dbReference type="ARBA" id="ARBA00003035"/>
    </source>
</evidence>
<evidence type="ECO:0000313" key="10">
    <source>
        <dbReference type="EMBL" id="KAF2242128.1"/>
    </source>
</evidence>
<keyword evidence="11" id="KW-1185">Reference proteome</keyword>